<dbReference type="PROSITE" id="PS00092">
    <property type="entry name" value="N6_MTASE"/>
    <property type="match status" value="1"/>
</dbReference>
<dbReference type="InterPro" id="IPR002052">
    <property type="entry name" value="DNA_methylase_N6_adenine_CS"/>
</dbReference>
<evidence type="ECO:0000259" key="7">
    <source>
        <dbReference type="Pfam" id="PF07669"/>
    </source>
</evidence>
<dbReference type="REBASE" id="225317">
    <property type="entry name" value="BchFMB1ORF6960P"/>
</dbReference>
<keyword evidence="4" id="KW-0808">Transferase</keyword>
<proteinExistence type="inferred from homology"/>
<dbReference type="KEGG" id="bcho:BcFMB_06960"/>
<dbReference type="Pfam" id="PF07669">
    <property type="entry name" value="Eco57I"/>
    <property type="match status" value="1"/>
</dbReference>
<dbReference type="GO" id="GO:0009007">
    <property type="term" value="F:site-specific DNA-methyltransferase (adenine-specific) activity"/>
    <property type="evidence" value="ECO:0007669"/>
    <property type="project" value="UniProtKB-EC"/>
</dbReference>
<dbReference type="EC" id="2.1.1.72" evidence="2"/>
<dbReference type="GO" id="GO:0003676">
    <property type="term" value="F:nucleic acid binding"/>
    <property type="evidence" value="ECO:0007669"/>
    <property type="project" value="InterPro"/>
</dbReference>
<dbReference type="RefSeq" id="WP_157775196.1">
    <property type="nucleotide sequence ID" value="NZ_CP018044.1"/>
</dbReference>
<evidence type="ECO:0000256" key="5">
    <source>
        <dbReference type="ARBA" id="ARBA00022691"/>
    </source>
</evidence>
<protein>
    <recommendedName>
        <fullName evidence="2">site-specific DNA-methyltransferase (adenine-specific)</fullName>
        <ecNumber evidence="2">2.1.1.72</ecNumber>
    </recommendedName>
</protein>
<dbReference type="Proteomes" id="UP000229907">
    <property type="component" value="Chromosome"/>
</dbReference>
<evidence type="ECO:0000313" key="8">
    <source>
        <dbReference type="EMBL" id="ATU20702.1"/>
    </source>
</evidence>
<evidence type="ECO:0000256" key="2">
    <source>
        <dbReference type="ARBA" id="ARBA00011900"/>
    </source>
</evidence>
<organism evidence="8 9">
    <name type="scientific">Bifidobacterium choerinum</name>
    <dbReference type="NCBI Taxonomy" id="35760"/>
    <lineage>
        <taxon>Bacteria</taxon>
        <taxon>Bacillati</taxon>
        <taxon>Actinomycetota</taxon>
        <taxon>Actinomycetes</taxon>
        <taxon>Bifidobacteriales</taxon>
        <taxon>Bifidobacteriaceae</taxon>
        <taxon>Bifidobacterium</taxon>
    </lineage>
</organism>
<dbReference type="EMBL" id="CP018044">
    <property type="protein sequence ID" value="ATU20702.1"/>
    <property type="molecule type" value="Genomic_DNA"/>
</dbReference>
<keyword evidence="3" id="KW-0489">Methyltransferase</keyword>
<accession>A0A2D3D5N8</accession>
<comment type="catalytic activity">
    <reaction evidence="6">
        <text>a 2'-deoxyadenosine in DNA + S-adenosyl-L-methionine = an N(6)-methyl-2'-deoxyadenosine in DNA + S-adenosyl-L-homocysteine + H(+)</text>
        <dbReference type="Rhea" id="RHEA:15197"/>
        <dbReference type="Rhea" id="RHEA-COMP:12418"/>
        <dbReference type="Rhea" id="RHEA-COMP:12419"/>
        <dbReference type="ChEBI" id="CHEBI:15378"/>
        <dbReference type="ChEBI" id="CHEBI:57856"/>
        <dbReference type="ChEBI" id="CHEBI:59789"/>
        <dbReference type="ChEBI" id="CHEBI:90615"/>
        <dbReference type="ChEBI" id="CHEBI:90616"/>
        <dbReference type="EC" id="2.1.1.72"/>
    </reaction>
</comment>
<dbReference type="PANTHER" id="PTHR33841:SF5">
    <property type="entry name" value="DNA METHYLASE (MODIFICATION METHYLASE) (METHYLTRANSFERASE)-RELATED"/>
    <property type="match status" value="1"/>
</dbReference>
<dbReference type="InterPro" id="IPR011639">
    <property type="entry name" value="MethylTrfase_TaqI-like_dom"/>
</dbReference>
<dbReference type="Gene3D" id="3.40.50.150">
    <property type="entry name" value="Vaccinia Virus protein VP39"/>
    <property type="match status" value="2"/>
</dbReference>
<sequence>MSRKNRKTTSDANVLVGLDAVNGFYTPFFVQEILPGCVMNALSEWVDSEMVVKGLRSLRTEYTTICNSTATLDRRDAIRDYLDQWLDTLGYNIARDPATLDFAHQDTVTVRAQASDSNGRPYVQVLICSDDDGDTGIMESVMDGGTMTGEQCAHALLSDEDHASRWVLLLGLHQAALIDRTKWADRRYLLFDFDVIHARNETATYKAVAALLGEHDLCPQEGSTSVLDAFEEQANAQAVAVSDNLRYALRECVELLGNEVIHDWTENKHRDVAEIDADELTMEALRYMYRLLFLLFIEAKPELGYAPMKAAAYRTAYSLESLRDLAESVRGRLEELEDTTYAADTLRILDETIYNGYPARTRADNVRTIHGADEAFTLPPLRAHIFDPKRTAMIEEAKLRDSVMLRIIDMMSVSSTGSGKKRRRQRIAYSSLGISQMGAIYEGLLSYRGFIATTTLYEVRRDKGDGKESKFDPLAVGHFVDESQLGEYTEAERVRYEDGPHAGELRTYAPGTFIYRMTGRERETSASFYTPDSLAQCLVKYALKVIEPRIHKASDILALRICEPAVGSATFLNETINQLAEWYLRLREKELIEEQGPEAAITADERQSELQKVKMLIADRNVYGVDLNPVAVELAEVALWLNSICPDSFIPWFGDQLICGNSLIGARRRAYTPAELTASTKGMQWYDHEPQRVALTPKSRHGSRVYHFLTGDSGMCAYTDKIIKSLEPEQITAMKAWNKAFTKPYSDDDVALMQRLSTIIDHLWRGVVDMRRQLSSTTHDALKIYGWQGDQNNGSLPVSTKDALLNQSYHSIGASNAGEYARLKLAMDYWCALWFWPIEQADLLPTRDEYLKDMQLILNGALLEPEPDVLVNPDADINEVLANEMGDRTLFNEGMTPISADDPHEYMMRHAVNLDDLVRRQPRLQLVRKISERRRFFHWELEFADVFADGGFDFMIGNPPWVNVEWKVSDTLADADPQYAVHKQSASDLNKVLSGILGSSDRMREHFIKAYEACAGQLAFFNAAANYPMLQNQRTNLFRCFLPNAWDYTRRSDGVSAFIHPDEVYADMKAGALREQMLRRLRYHFQFLNEKKLFNGVDHHTSFSLNIYDNGDMAQIRFDSIWKLYLPKTIDECYADAAHAAVGPMKTENGEWNVQGYHDRIVPIDDTVMRLFAALANMRVAEASSAPLLGVYTVSLLHALECIGQCPRHLGDIPANEIAYSRMWNETNSRKDGTIKDDVHFPTGDEPIIYSSPFIGVGNPLLQSARRQYKVNSDYDLVDLADIPVDYEPRVKYAQACSTAEYMKRMPKMFDGTPFDAVYRVACREMVGLDSERTLQSAGVHPRVAWVDAVTGYGVHPRRYATLALMMGTQAALPIDYLVRSIGKMNINTSTLQLLPIPQGVLTAEITCRGLLLNCLTEAYAELWHSCWDSFYTTVQWSKQDSRLPDTAFSTLTEEWDYAIPLRSEYSRRQALVELDVLVAMALGMTLDELIDIYRLTFPVLKSYEDGTWYDRNGRVVYSNKGAYAKISLNRDEFEAIRDEQAGFVKTITVEDDTLPDGPITRDISFVAPYDRCDRIEDYRRAWAFFEARYGEALAQERFERAAMQVKKSQEEDGR</sequence>
<dbReference type="SUPFAM" id="SSF53335">
    <property type="entry name" value="S-adenosyl-L-methionine-dependent methyltransferases"/>
    <property type="match status" value="1"/>
</dbReference>
<dbReference type="PANTHER" id="PTHR33841">
    <property type="entry name" value="DNA METHYLTRANSFERASE YEEA-RELATED"/>
    <property type="match status" value="1"/>
</dbReference>
<dbReference type="GO" id="GO:0006304">
    <property type="term" value="P:DNA modification"/>
    <property type="evidence" value="ECO:0007669"/>
    <property type="project" value="InterPro"/>
</dbReference>
<name>A0A2D3D5N8_9BIFI</name>
<keyword evidence="5" id="KW-0949">S-adenosyl-L-methionine</keyword>
<evidence type="ECO:0000313" key="9">
    <source>
        <dbReference type="Proteomes" id="UP000229907"/>
    </source>
</evidence>
<evidence type="ECO:0000256" key="3">
    <source>
        <dbReference type="ARBA" id="ARBA00022603"/>
    </source>
</evidence>
<gene>
    <name evidence="8" type="ORF">BcFMB_06960</name>
</gene>
<feature type="domain" description="Type II methyltransferase M.TaqI-like" evidence="7">
    <location>
        <begin position="920"/>
        <end position="988"/>
    </location>
</feature>
<evidence type="ECO:0000256" key="4">
    <source>
        <dbReference type="ARBA" id="ARBA00022679"/>
    </source>
</evidence>
<dbReference type="InterPro" id="IPR050953">
    <property type="entry name" value="N4_N6_ade-DNA_methylase"/>
</dbReference>
<evidence type="ECO:0000256" key="6">
    <source>
        <dbReference type="ARBA" id="ARBA00047942"/>
    </source>
</evidence>
<comment type="similarity">
    <text evidence="1">Belongs to the N(4)/N(6)-methyltransferase family.</text>
</comment>
<evidence type="ECO:0000256" key="1">
    <source>
        <dbReference type="ARBA" id="ARBA00006594"/>
    </source>
</evidence>
<dbReference type="InterPro" id="IPR029063">
    <property type="entry name" value="SAM-dependent_MTases_sf"/>
</dbReference>
<reference evidence="8 9" key="1">
    <citation type="submission" date="2016-11" db="EMBL/GenBank/DDBJ databases">
        <title>complete genome sequence of Bifidobacterium choerinum strain FMB-1.</title>
        <authorList>
            <person name="Park C.-S."/>
            <person name="Jung D.-H."/>
            <person name="Choi D.-S."/>
        </authorList>
    </citation>
    <scope>NUCLEOTIDE SEQUENCE [LARGE SCALE GENOMIC DNA]</scope>
    <source>
        <strain evidence="8 9">FMB-1</strain>
    </source>
</reference>
<dbReference type="GO" id="GO:0032259">
    <property type="term" value="P:methylation"/>
    <property type="evidence" value="ECO:0007669"/>
    <property type="project" value="UniProtKB-KW"/>
</dbReference>